<evidence type="ECO:0000313" key="2">
    <source>
        <dbReference type="Proteomes" id="UP000789405"/>
    </source>
</evidence>
<gene>
    <name evidence="1" type="ORF">DERYTH_LOCUS25140</name>
</gene>
<name>A0A9N9P6T9_9GLOM</name>
<comment type="caution">
    <text evidence="1">The sequence shown here is derived from an EMBL/GenBank/DDBJ whole genome shotgun (WGS) entry which is preliminary data.</text>
</comment>
<reference evidence="1" key="1">
    <citation type="submission" date="2021-06" db="EMBL/GenBank/DDBJ databases">
        <authorList>
            <person name="Kallberg Y."/>
            <person name="Tangrot J."/>
            <person name="Rosling A."/>
        </authorList>
    </citation>
    <scope>NUCLEOTIDE SEQUENCE</scope>
    <source>
        <strain evidence="1">MA453B</strain>
    </source>
</reference>
<accession>A0A9N9P6T9</accession>
<feature type="non-terminal residue" evidence="1">
    <location>
        <position position="41"/>
    </location>
</feature>
<protein>
    <submittedName>
        <fullName evidence="1">8232_t:CDS:1</fullName>
    </submittedName>
</protein>
<keyword evidence="2" id="KW-1185">Reference proteome</keyword>
<evidence type="ECO:0000313" key="1">
    <source>
        <dbReference type="EMBL" id="CAG8809668.1"/>
    </source>
</evidence>
<dbReference type="AlphaFoldDB" id="A0A9N9P6T9"/>
<proteinExistence type="predicted"/>
<sequence>DQIQMQKANEDVMALHFNNLPKQFLTYELTESTDSDDIRIM</sequence>
<dbReference type="Proteomes" id="UP000789405">
    <property type="component" value="Unassembled WGS sequence"/>
</dbReference>
<dbReference type="EMBL" id="CAJVPY010045370">
    <property type="protein sequence ID" value="CAG8809668.1"/>
    <property type="molecule type" value="Genomic_DNA"/>
</dbReference>
<organism evidence="1 2">
    <name type="scientific">Dentiscutata erythropus</name>
    <dbReference type="NCBI Taxonomy" id="1348616"/>
    <lineage>
        <taxon>Eukaryota</taxon>
        <taxon>Fungi</taxon>
        <taxon>Fungi incertae sedis</taxon>
        <taxon>Mucoromycota</taxon>
        <taxon>Glomeromycotina</taxon>
        <taxon>Glomeromycetes</taxon>
        <taxon>Diversisporales</taxon>
        <taxon>Gigasporaceae</taxon>
        <taxon>Dentiscutata</taxon>
    </lineage>
</organism>